<reference evidence="5" key="1">
    <citation type="submission" date="2016-04" db="EMBL/GenBank/DDBJ databases">
        <title>The genome sequence project of a novel Fervidobacterium isolate from a hot spring in Thailand.</title>
        <authorList>
            <person name="Gonzalez J.M."/>
            <person name="Cuecas A."/>
            <person name="Kanoksilapatham W."/>
        </authorList>
    </citation>
    <scope>NUCLEOTIDE SEQUENCE [LARGE SCALE GENOMIC DNA]</scope>
    <source>
        <strain evidence="5">FC2004</strain>
    </source>
</reference>
<dbReference type="CDD" id="cd14750">
    <property type="entry name" value="PBP2_TMBP"/>
    <property type="match status" value="1"/>
</dbReference>
<dbReference type="OrthoDB" id="9808332at2"/>
<dbReference type="SUPFAM" id="SSF53850">
    <property type="entry name" value="Periplasmic binding protein-like II"/>
    <property type="match status" value="1"/>
</dbReference>
<dbReference type="STRING" id="1008305.A4H02_04725"/>
<name>A0A1E3G2T0_9BACT</name>
<evidence type="ECO:0000256" key="3">
    <source>
        <dbReference type="ARBA" id="ARBA00022729"/>
    </source>
</evidence>
<dbReference type="InterPro" id="IPR006059">
    <property type="entry name" value="SBP"/>
</dbReference>
<evidence type="ECO:0000313" key="5">
    <source>
        <dbReference type="Proteomes" id="UP000094570"/>
    </source>
</evidence>
<evidence type="ECO:0000256" key="2">
    <source>
        <dbReference type="ARBA" id="ARBA00022448"/>
    </source>
</evidence>
<evidence type="ECO:0000256" key="1">
    <source>
        <dbReference type="ARBA" id="ARBA00008520"/>
    </source>
</evidence>
<dbReference type="Proteomes" id="UP000094570">
    <property type="component" value="Unassembled WGS sequence"/>
</dbReference>
<dbReference type="PANTHER" id="PTHR43649:SF34">
    <property type="entry name" value="ABC TRANSPORTER PERIPLASMIC-BINDING PROTEIN YCJN-RELATED"/>
    <property type="match status" value="1"/>
</dbReference>
<sequence>MRKYLLVVLLVVLAVFSFAQKRVTITMTAGAVGKELEVLYAQLDRFMKANPDIKVSVMPMPNSSTERHDLYVTYLAAGEKEPTVLMLDVIWPAEFAPYLEDLTNDKAYFELDKFLPGTVKSATVNGRIVAIPWFTDAGLLYYRKDLLEKYGFKNPPKTWDELVRMAKTITAKEKNMYGFVWQGARYEGLVCDFMEYLISFGGDVLDEAGNVVINSPAAVRALQFMVDLIYKENVSPRAVTTYMEEEARRVFQNGQAVFMRNWPYAWALLNDPKESKVAGKVGVAPLPAGPAGRSAATLGGWMLGINKNATPEEKEAAKKLIKFLTSYDEQLYKAINAGQNPTREAVYKDPQLKKAAPFMVELYGVFINAEPRPRTAKYSELSDVMQKYIHAALTQQMTAQKAIEEMAKELRRVLGK</sequence>
<keyword evidence="3" id="KW-0732">Signal</keyword>
<accession>A0A1E3G2T0</accession>
<comment type="caution">
    <text evidence="4">The sequence shown here is derived from an EMBL/GenBank/DDBJ whole genome shotgun (WGS) entry which is preliminary data.</text>
</comment>
<dbReference type="Gene3D" id="3.40.190.10">
    <property type="entry name" value="Periplasmic binding protein-like II"/>
    <property type="match status" value="2"/>
</dbReference>
<dbReference type="Pfam" id="PF01547">
    <property type="entry name" value="SBP_bac_1"/>
    <property type="match status" value="1"/>
</dbReference>
<keyword evidence="5" id="KW-1185">Reference proteome</keyword>
<dbReference type="AlphaFoldDB" id="A0A1E3G2T0"/>
<dbReference type="EMBL" id="LWAF01000005">
    <property type="protein sequence ID" value="ODN30554.1"/>
    <property type="molecule type" value="Genomic_DNA"/>
</dbReference>
<protein>
    <submittedName>
        <fullName evidence="4">ABC transporter substrate-binding protein</fullName>
    </submittedName>
</protein>
<keyword evidence="2" id="KW-0813">Transport</keyword>
<comment type="similarity">
    <text evidence="1">Belongs to the bacterial solute-binding protein 1 family.</text>
</comment>
<organism evidence="4 5">
    <name type="scientific">Fervidobacterium thailandense</name>
    <dbReference type="NCBI Taxonomy" id="1008305"/>
    <lineage>
        <taxon>Bacteria</taxon>
        <taxon>Thermotogati</taxon>
        <taxon>Thermotogota</taxon>
        <taxon>Thermotogae</taxon>
        <taxon>Thermotogales</taxon>
        <taxon>Fervidobacteriaceae</taxon>
        <taxon>Fervidobacterium</taxon>
    </lineage>
</organism>
<proteinExistence type="inferred from homology"/>
<evidence type="ECO:0000313" key="4">
    <source>
        <dbReference type="EMBL" id="ODN30554.1"/>
    </source>
</evidence>
<dbReference type="InterPro" id="IPR050490">
    <property type="entry name" value="Bact_solute-bd_prot1"/>
</dbReference>
<dbReference type="RefSeq" id="WP_069293021.1">
    <property type="nucleotide sequence ID" value="NZ_CP140110.1"/>
</dbReference>
<gene>
    <name evidence="4" type="ORF">A4H02_04725</name>
</gene>
<dbReference type="PANTHER" id="PTHR43649">
    <property type="entry name" value="ARABINOSE-BINDING PROTEIN-RELATED"/>
    <property type="match status" value="1"/>
</dbReference>